<dbReference type="SUPFAM" id="SSF50998">
    <property type="entry name" value="Quinoprotein alcohol dehydrogenase-like"/>
    <property type="match status" value="1"/>
</dbReference>
<proteinExistence type="predicted"/>
<dbReference type="OrthoDB" id="5182370at2"/>
<protein>
    <recommendedName>
        <fullName evidence="1">Pyrrolo-quinoline quinone repeat domain-containing protein</fullName>
    </recommendedName>
</protein>
<dbReference type="InterPro" id="IPR002372">
    <property type="entry name" value="PQQ_rpt_dom"/>
</dbReference>
<evidence type="ECO:0000313" key="3">
    <source>
        <dbReference type="Proteomes" id="UP000004816"/>
    </source>
</evidence>
<reference evidence="2 3" key="1">
    <citation type="journal article" date="2011" name="Stand. Genomic Sci.">
        <title>High quality draft genome sequence of Segniliparus rugosus CDC 945(T)= (ATCC BAA-974(T)).</title>
        <authorList>
            <person name="Earl A.M."/>
            <person name="Desjardins C.A."/>
            <person name="Fitzgerald M.G."/>
            <person name="Arachchi H.M."/>
            <person name="Zeng Q."/>
            <person name="Mehta T."/>
            <person name="Griggs A."/>
            <person name="Birren B.W."/>
            <person name="Toney N.C."/>
            <person name="Carr J."/>
            <person name="Posey J."/>
            <person name="Butler W.R."/>
        </authorList>
    </citation>
    <scope>NUCLEOTIDE SEQUENCE [LARGE SCALE GENOMIC DNA]</scope>
    <source>
        <strain evidence="3">ATCC BAA-974 / DSM 45345 / CCUG 50838 / CIP 108380 / JCM 13579 / CDC 945</strain>
    </source>
</reference>
<dbReference type="AlphaFoldDB" id="E5XQ24"/>
<evidence type="ECO:0000259" key="1">
    <source>
        <dbReference type="Pfam" id="PF13360"/>
    </source>
</evidence>
<dbReference type="STRING" id="679197.HMPREF9336_01596"/>
<dbReference type="Proteomes" id="UP000004816">
    <property type="component" value="Unassembled WGS sequence"/>
</dbReference>
<evidence type="ECO:0000313" key="2">
    <source>
        <dbReference type="EMBL" id="EFV13557.2"/>
    </source>
</evidence>
<feature type="domain" description="Pyrrolo-quinoline quinone repeat" evidence="1">
    <location>
        <begin position="62"/>
        <end position="149"/>
    </location>
</feature>
<accession>E5XQ24</accession>
<name>E5XQ24_SEGRC</name>
<dbReference type="HOGENOM" id="CLU_042525_0_0_11"/>
<dbReference type="InterPro" id="IPR015943">
    <property type="entry name" value="WD40/YVTN_repeat-like_dom_sf"/>
</dbReference>
<comment type="caution">
    <text evidence="2">The sequence shown here is derived from an EMBL/GenBank/DDBJ whole genome shotgun (WGS) entry which is preliminary data.</text>
</comment>
<dbReference type="InterPro" id="IPR011047">
    <property type="entry name" value="Quinoprotein_ADH-like_sf"/>
</dbReference>
<dbReference type="EMBL" id="ACZI02000001">
    <property type="protein sequence ID" value="EFV13557.2"/>
    <property type="molecule type" value="Genomic_DNA"/>
</dbReference>
<sequence>MRRPVFWRDCVIATSLALTVLVVAAVLWWRAPDRQAVSRTASRPAPAPRSATDVPEGFQLAWSKPDGAGTYPMVVGGTLVTADGGVLTGWEVATGKELWRYAQPAPICAATVAWGKVYAVYREQRGCSLVVSLDATTGARAKQLHADARSSAADQRVRLITTVPSEGAAPQDDSESSDSQWYSHMILAVGPRRVELWHEDLLRSVEYGYVATPFEPKQQPHPGCALRSAGIGEETFAVLERCPRDTALRLSFLKITPKKDTKPEQTYSAVIPQLGSSKDVRLLAVRGSRADLYVPASDSDGAKILEVDGRGVVEKSFDLSLPVTNPDTRPWRTTPDLITWWTGAGVVGISPLHLSPLFQIPDLVGPVTEMAHQLIAPTATGIAVLDASTGAKLREIATEGAGPSQAGARLAVCGSTVLRQQDGRVLAYAPTGRDPRPR</sequence>
<dbReference type="Pfam" id="PF13360">
    <property type="entry name" value="PQQ_2"/>
    <property type="match status" value="1"/>
</dbReference>
<dbReference type="Gene3D" id="2.130.10.10">
    <property type="entry name" value="YVTN repeat-like/Quinoprotein amine dehydrogenase"/>
    <property type="match status" value="1"/>
</dbReference>
<keyword evidence="3" id="KW-1185">Reference proteome</keyword>
<dbReference type="eggNOG" id="COG3391">
    <property type="taxonomic scope" value="Bacteria"/>
</dbReference>
<organism evidence="2 3">
    <name type="scientific">Segniliparus rugosus (strain ATCC BAA-974 / DSM 45345 / CCUG 50838 / CIP 108380 / JCM 13579 / CDC 945)</name>
    <dbReference type="NCBI Taxonomy" id="679197"/>
    <lineage>
        <taxon>Bacteria</taxon>
        <taxon>Bacillati</taxon>
        <taxon>Actinomycetota</taxon>
        <taxon>Actinomycetes</taxon>
        <taxon>Mycobacteriales</taxon>
        <taxon>Segniliparaceae</taxon>
        <taxon>Segniliparus</taxon>
    </lineage>
</organism>
<gene>
    <name evidence="2" type="ORF">HMPREF9336_01596</name>
</gene>